<feature type="domain" description="Superoxide dismutase copper/zinc binding" evidence="1">
    <location>
        <begin position="17"/>
        <end position="141"/>
    </location>
</feature>
<dbReference type="SUPFAM" id="SSF49329">
    <property type="entry name" value="Cu,Zn superoxide dismutase-like"/>
    <property type="match status" value="1"/>
</dbReference>
<dbReference type="GO" id="GO:0006801">
    <property type="term" value="P:superoxide metabolic process"/>
    <property type="evidence" value="ECO:0007669"/>
    <property type="project" value="InterPro"/>
</dbReference>
<proteinExistence type="predicted"/>
<dbReference type="Proteomes" id="UP000314980">
    <property type="component" value="Unassembled WGS sequence"/>
</dbReference>
<name>A0A4W6DEU8_LATCA</name>
<dbReference type="InterPro" id="IPR001424">
    <property type="entry name" value="SOD_Cu_Zn_dom"/>
</dbReference>
<dbReference type="GO" id="GO:0046872">
    <property type="term" value="F:metal ion binding"/>
    <property type="evidence" value="ECO:0007669"/>
    <property type="project" value="InterPro"/>
</dbReference>
<dbReference type="InterPro" id="IPR053257">
    <property type="entry name" value="Cu-only_SOD"/>
</dbReference>
<dbReference type="GeneTree" id="ENSGT00530000064791"/>
<protein>
    <recommendedName>
        <fullName evidence="1">Superoxide dismutase copper/zinc binding domain-containing protein</fullName>
    </recommendedName>
</protein>
<reference evidence="2" key="2">
    <citation type="submission" date="2025-08" db="UniProtKB">
        <authorList>
            <consortium name="Ensembl"/>
        </authorList>
    </citation>
    <scope>IDENTIFICATION</scope>
</reference>
<dbReference type="PANTHER" id="PTHR20910">
    <property type="entry name" value="AGAP001623-PA"/>
    <property type="match status" value="1"/>
</dbReference>
<organism evidence="2 3">
    <name type="scientific">Lates calcarifer</name>
    <name type="common">Barramundi</name>
    <name type="synonym">Holocentrus calcarifer</name>
    <dbReference type="NCBI Taxonomy" id="8187"/>
    <lineage>
        <taxon>Eukaryota</taxon>
        <taxon>Metazoa</taxon>
        <taxon>Chordata</taxon>
        <taxon>Craniata</taxon>
        <taxon>Vertebrata</taxon>
        <taxon>Euteleostomi</taxon>
        <taxon>Actinopterygii</taxon>
        <taxon>Neopterygii</taxon>
        <taxon>Teleostei</taxon>
        <taxon>Neoteleostei</taxon>
        <taxon>Acanthomorphata</taxon>
        <taxon>Carangaria</taxon>
        <taxon>Carangaria incertae sedis</taxon>
        <taxon>Centropomidae</taxon>
        <taxon>Lates</taxon>
    </lineage>
</organism>
<keyword evidence="3" id="KW-1185">Reference proteome</keyword>
<dbReference type="Ensembl" id="ENSLCAT00010023977.1">
    <property type="protein sequence ID" value="ENSLCAP00010023458.1"/>
    <property type="gene ID" value="ENSLCAG00010011020.1"/>
</dbReference>
<evidence type="ECO:0000313" key="2">
    <source>
        <dbReference type="Ensembl" id="ENSLCAP00010023458.1"/>
    </source>
</evidence>
<dbReference type="PANTHER" id="PTHR20910:SF1">
    <property type="entry name" value="SUPEROXIDE DISMUTASE COPPER_ZINC BINDING DOMAIN-CONTAINING PROTEIN"/>
    <property type="match status" value="1"/>
</dbReference>
<dbReference type="AlphaFoldDB" id="A0A4W6DEU8"/>
<sequence>RATDCFLGSWFGPGMSNGQVWFSQAVPQGPTTINVSLMNLNSLAGGYHVHILPIKPGSVDPCSNANILGHFNPLAWNISNSPAPGAGTVDQYEIGDISGKFGMLTGLDQSEAVYMDPDMPLTGPYSIVGRSIVVHRTNGSSIGNSTRIGYKNSGQKMASIVADIQASPP</sequence>
<dbReference type="InterPro" id="IPR036423">
    <property type="entry name" value="SOD-like_Cu/Zn_dom_sf"/>
</dbReference>
<reference evidence="3" key="1">
    <citation type="submission" date="2015-09" db="EMBL/GenBank/DDBJ databases">
        <authorList>
            <person name="Sai Rama Sridatta P."/>
        </authorList>
    </citation>
    <scope>NUCLEOTIDE SEQUENCE [LARGE SCALE GENOMIC DNA]</scope>
</reference>
<dbReference type="Gene3D" id="2.60.40.200">
    <property type="entry name" value="Superoxide dismutase, copper/zinc binding domain"/>
    <property type="match status" value="1"/>
</dbReference>
<evidence type="ECO:0000259" key="1">
    <source>
        <dbReference type="Pfam" id="PF00080"/>
    </source>
</evidence>
<reference evidence="2" key="3">
    <citation type="submission" date="2025-09" db="UniProtKB">
        <authorList>
            <consortium name="Ensembl"/>
        </authorList>
    </citation>
    <scope>IDENTIFICATION</scope>
</reference>
<dbReference type="InParanoid" id="A0A4W6DEU8"/>
<dbReference type="Pfam" id="PF00080">
    <property type="entry name" value="Sod_Cu"/>
    <property type="match status" value="1"/>
</dbReference>
<evidence type="ECO:0000313" key="3">
    <source>
        <dbReference type="Proteomes" id="UP000314980"/>
    </source>
</evidence>
<accession>A0A4W6DEU8</accession>